<gene>
    <name evidence="2" type="ORF">AYBTSS11_LOCUS195</name>
</gene>
<dbReference type="Proteomes" id="UP001189624">
    <property type="component" value="Chromosome 1"/>
</dbReference>
<dbReference type="Pfam" id="PF12937">
    <property type="entry name" value="F-box-like"/>
    <property type="match status" value="1"/>
</dbReference>
<reference evidence="2" key="1">
    <citation type="submission" date="2023-10" db="EMBL/GenBank/DDBJ databases">
        <authorList>
            <person name="Domelevo Entfellner J.-B."/>
        </authorList>
    </citation>
    <scope>NUCLEOTIDE SEQUENCE</scope>
</reference>
<dbReference type="PANTHER" id="PTHR31672">
    <property type="entry name" value="BNACNNG10540D PROTEIN"/>
    <property type="match status" value="1"/>
</dbReference>
<dbReference type="SMART" id="SM00256">
    <property type="entry name" value="FBOX"/>
    <property type="match status" value="1"/>
</dbReference>
<dbReference type="PANTHER" id="PTHR31672:SF13">
    <property type="entry name" value="F-BOX PROTEIN CPR30-LIKE"/>
    <property type="match status" value="1"/>
</dbReference>
<evidence type="ECO:0000313" key="3">
    <source>
        <dbReference type="Proteomes" id="UP001189624"/>
    </source>
</evidence>
<name>A0AA86VV41_9FABA</name>
<dbReference type="CDD" id="cd22157">
    <property type="entry name" value="F-box_AtFBW1-like"/>
    <property type="match status" value="1"/>
</dbReference>
<evidence type="ECO:0000313" key="2">
    <source>
        <dbReference type="EMBL" id="CAJ1784937.1"/>
    </source>
</evidence>
<sequence>MAIAMFSSVCLFCSFLFQSFVILQTKIMKLPILILTTRREEGTKQEKMSMEQYLPRELVSNILSRLPAKDLLKCKRVCKSWFDLLTDPHFISNYYVVHNSLQSLEKHLLVIRRPFLSNLKTSISLLSWNANDSKNLVSSDVLNPSEYNSEHKYWSEISGPCNGIYFLEGNPNVVINPSLRQFKALPEFYLSGSSKTYSLSDHSGFGFDSKTNDYKVVVIRDIWSKETNERKPGHWTADLYSLNHNSWRKLGAAIPFPIEIWSSSWVYTYVNNCCHWWGYVDDSGRREDCVLAFDMVSESFRKIKVPRIRGSAKEEFATLAPFNESATIGVIVYPVRGQKKPFDVWVMKDYWDEGSWVRKYSVEPIEEIHKLVGFYGSNQFLWSSRDEGLVWHDCEPETEQMKDLQVHGKNGSLRAARYMESLVSLKRGNEFSWQLVSCSMVPDHLLDPRK</sequence>
<evidence type="ECO:0000259" key="1">
    <source>
        <dbReference type="PROSITE" id="PS50181"/>
    </source>
</evidence>
<feature type="domain" description="F-box" evidence="1">
    <location>
        <begin position="48"/>
        <end position="94"/>
    </location>
</feature>
<dbReference type="Gramene" id="rna-AYBTSS11_LOCUS195">
    <property type="protein sequence ID" value="CAJ1784937.1"/>
    <property type="gene ID" value="gene-AYBTSS11_LOCUS195"/>
</dbReference>
<dbReference type="InterPro" id="IPR036047">
    <property type="entry name" value="F-box-like_dom_sf"/>
</dbReference>
<dbReference type="InterPro" id="IPR017451">
    <property type="entry name" value="F-box-assoc_interact_dom"/>
</dbReference>
<dbReference type="InterPro" id="IPR006527">
    <property type="entry name" value="F-box-assoc_dom_typ1"/>
</dbReference>
<accession>A0AA86VV41</accession>
<dbReference type="Pfam" id="PF07734">
    <property type="entry name" value="FBA_1"/>
    <property type="match status" value="1"/>
</dbReference>
<dbReference type="InterPro" id="IPR001810">
    <property type="entry name" value="F-box_dom"/>
</dbReference>
<proteinExistence type="predicted"/>
<dbReference type="NCBIfam" id="TIGR01640">
    <property type="entry name" value="F_box_assoc_1"/>
    <property type="match status" value="1"/>
</dbReference>
<dbReference type="InterPro" id="IPR050796">
    <property type="entry name" value="SCF_F-box_component"/>
</dbReference>
<organism evidence="2 3">
    <name type="scientific">Sphenostylis stenocarpa</name>
    <dbReference type="NCBI Taxonomy" id="92480"/>
    <lineage>
        <taxon>Eukaryota</taxon>
        <taxon>Viridiplantae</taxon>
        <taxon>Streptophyta</taxon>
        <taxon>Embryophyta</taxon>
        <taxon>Tracheophyta</taxon>
        <taxon>Spermatophyta</taxon>
        <taxon>Magnoliopsida</taxon>
        <taxon>eudicotyledons</taxon>
        <taxon>Gunneridae</taxon>
        <taxon>Pentapetalae</taxon>
        <taxon>rosids</taxon>
        <taxon>fabids</taxon>
        <taxon>Fabales</taxon>
        <taxon>Fabaceae</taxon>
        <taxon>Papilionoideae</taxon>
        <taxon>50 kb inversion clade</taxon>
        <taxon>NPAAA clade</taxon>
        <taxon>indigoferoid/millettioid clade</taxon>
        <taxon>Phaseoleae</taxon>
        <taxon>Sphenostylis</taxon>
    </lineage>
</organism>
<dbReference type="Gene3D" id="1.20.1280.50">
    <property type="match status" value="1"/>
</dbReference>
<dbReference type="PROSITE" id="PS50181">
    <property type="entry name" value="FBOX"/>
    <property type="match status" value="1"/>
</dbReference>
<protein>
    <recommendedName>
        <fullName evidence="1">F-box domain-containing protein</fullName>
    </recommendedName>
</protein>
<dbReference type="SUPFAM" id="SSF81383">
    <property type="entry name" value="F-box domain"/>
    <property type="match status" value="1"/>
</dbReference>
<keyword evidence="3" id="KW-1185">Reference proteome</keyword>
<dbReference type="AlphaFoldDB" id="A0AA86VV41"/>
<dbReference type="EMBL" id="OY731398">
    <property type="protein sequence ID" value="CAJ1784937.1"/>
    <property type="molecule type" value="Genomic_DNA"/>
</dbReference>